<dbReference type="RefSeq" id="WP_270023702.1">
    <property type="nucleotide sequence ID" value="NZ_JAPDDP010000005.1"/>
</dbReference>
<evidence type="ECO:0000313" key="2">
    <source>
        <dbReference type="EMBL" id="MDA0179427.1"/>
    </source>
</evidence>
<comment type="caution">
    <text evidence="2">The sequence shown here is derived from an EMBL/GenBank/DDBJ whole genome shotgun (WGS) entry which is preliminary data.</text>
</comment>
<dbReference type="InterPro" id="IPR037401">
    <property type="entry name" value="SnoaL-like"/>
</dbReference>
<reference evidence="2" key="1">
    <citation type="submission" date="2022-10" db="EMBL/GenBank/DDBJ databases">
        <title>The WGS of Solirubrobacter phytolaccae KCTC 29190.</title>
        <authorList>
            <person name="Jiang Z."/>
        </authorList>
    </citation>
    <scope>NUCLEOTIDE SEQUENCE</scope>
    <source>
        <strain evidence="2">KCTC 29190</strain>
    </source>
</reference>
<gene>
    <name evidence="2" type="ORF">OJ997_03900</name>
</gene>
<dbReference type="Gene3D" id="3.10.450.50">
    <property type="match status" value="1"/>
</dbReference>
<protein>
    <submittedName>
        <fullName evidence="2">Nuclear transport factor 2 family protein</fullName>
    </submittedName>
</protein>
<dbReference type="Pfam" id="PF12680">
    <property type="entry name" value="SnoaL_2"/>
    <property type="match status" value="1"/>
</dbReference>
<evidence type="ECO:0000259" key="1">
    <source>
        <dbReference type="Pfam" id="PF12680"/>
    </source>
</evidence>
<dbReference type="SUPFAM" id="SSF54427">
    <property type="entry name" value="NTF2-like"/>
    <property type="match status" value="1"/>
</dbReference>
<name>A0A9X3NB38_9ACTN</name>
<evidence type="ECO:0000313" key="3">
    <source>
        <dbReference type="Proteomes" id="UP001147653"/>
    </source>
</evidence>
<dbReference type="EMBL" id="JAPDDP010000005">
    <property type="protein sequence ID" value="MDA0179427.1"/>
    <property type="molecule type" value="Genomic_DNA"/>
</dbReference>
<feature type="domain" description="SnoaL-like" evidence="1">
    <location>
        <begin position="9"/>
        <end position="108"/>
    </location>
</feature>
<organism evidence="2 3">
    <name type="scientific">Solirubrobacter phytolaccae</name>
    <dbReference type="NCBI Taxonomy" id="1404360"/>
    <lineage>
        <taxon>Bacteria</taxon>
        <taxon>Bacillati</taxon>
        <taxon>Actinomycetota</taxon>
        <taxon>Thermoleophilia</taxon>
        <taxon>Solirubrobacterales</taxon>
        <taxon>Solirubrobacteraceae</taxon>
        <taxon>Solirubrobacter</taxon>
    </lineage>
</organism>
<dbReference type="Proteomes" id="UP001147653">
    <property type="component" value="Unassembled WGS sequence"/>
</dbReference>
<dbReference type="AlphaFoldDB" id="A0A9X3NB38"/>
<keyword evidence="3" id="KW-1185">Reference proteome</keyword>
<dbReference type="InterPro" id="IPR032710">
    <property type="entry name" value="NTF2-like_dom_sf"/>
</dbReference>
<sequence>MTNTITSVVDTYIAAWNEADPERRRALVGETWTEDGTYLDPLMSGAGADEIAAMIGAAQAQFPGHRFELSFGPDAHNDVVRFAWTLTAGDGPVARGTDFATLSEDGRLHTVTGFLETA</sequence>
<accession>A0A9X3NB38</accession>
<proteinExistence type="predicted"/>